<dbReference type="SUPFAM" id="SSF55785">
    <property type="entry name" value="PYP-like sensor domain (PAS domain)"/>
    <property type="match status" value="3"/>
</dbReference>
<organism evidence="6 7">
    <name type="scientific">Luteimonas flava</name>
    <dbReference type="NCBI Taxonomy" id="3115822"/>
    <lineage>
        <taxon>Bacteria</taxon>
        <taxon>Pseudomonadati</taxon>
        <taxon>Pseudomonadota</taxon>
        <taxon>Gammaproteobacteria</taxon>
        <taxon>Lysobacterales</taxon>
        <taxon>Lysobacteraceae</taxon>
        <taxon>Luteimonas</taxon>
    </lineage>
</organism>
<dbReference type="Pfam" id="PF00990">
    <property type="entry name" value="GGDEF"/>
    <property type="match status" value="1"/>
</dbReference>
<feature type="domain" description="PAC" evidence="3">
    <location>
        <begin position="531"/>
        <end position="583"/>
    </location>
</feature>
<dbReference type="PROSITE" id="PS50112">
    <property type="entry name" value="PAS"/>
    <property type="match status" value="1"/>
</dbReference>
<dbReference type="PROSITE" id="PS50883">
    <property type="entry name" value="EAL"/>
    <property type="match status" value="1"/>
</dbReference>
<dbReference type="InterPro" id="IPR054327">
    <property type="entry name" value="His-kinase-like_sensor"/>
</dbReference>
<keyword evidence="1" id="KW-1133">Transmembrane helix</keyword>
<dbReference type="SMART" id="SM00086">
    <property type="entry name" value="PAC"/>
    <property type="match status" value="3"/>
</dbReference>
<comment type="caution">
    <text evidence="6">The sequence shown here is derived from an EMBL/GenBank/DDBJ whole genome shotgun (WGS) entry which is preliminary data.</text>
</comment>
<dbReference type="Pfam" id="PF13426">
    <property type="entry name" value="PAS_9"/>
    <property type="match status" value="1"/>
</dbReference>
<dbReference type="InterPro" id="IPR035919">
    <property type="entry name" value="EAL_sf"/>
</dbReference>
<dbReference type="CDD" id="cd12915">
    <property type="entry name" value="PDC2_DGC_like"/>
    <property type="match status" value="1"/>
</dbReference>
<dbReference type="SUPFAM" id="SSF55073">
    <property type="entry name" value="Nucleotide cyclase"/>
    <property type="match status" value="1"/>
</dbReference>
<keyword evidence="1" id="KW-0812">Transmembrane</keyword>
<dbReference type="Gene3D" id="3.20.20.450">
    <property type="entry name" value="EAL domain"/>
    <property type="match status" value="1"/>
</dbReference>
<evidence type="ECO:0000259" key="2">
    <source>
        <dbReference type="PROSITE" id="PS50112"/>
    </source>
</evidence>
<dbReference type="NCBIfam" id="TIGR00229">
    <property type="entry name" value="sensory_box"/>
    <property type="match status" value="3"/>
</dbReference>
<dbReference type="PROSITE" id="PS50887">
    <property type="entry name" value="GGDEF"/>
    <property type="match status" value="1"/>
</dbReference>
<dbReference type="SMART" id="SM00052">
    <property type="entry name" value="EAL"/>
    <property type="match status" value="1"/>
</dbReference>
<dbReference type="SMART" id="SM00091">
    <property type="entry name" value="PAS"/>
    <property type="match status" value="3"/>
</dbReference>
<dbReference type="InterPro" id="IPR043128">
    <property type="entry name" value="Rev_trsase/Diguanyl_cyclase"/>
</dbReference>
<dbReference type="InterPro" id="IPR001610">
    <property type="entry name" value="PAC"/>
</dbReference>
<dbReference type="CDD" id="cd01948">
    <property type="entry name" value="EAL"/>
    <property type="match status" value="1"/>
</dbReference>
<feature type="domain" description="PAC" evidence="3">
    <location>
        <begin position="654"/>
        <end position="708"/>
    </location>
</feature>
<proteinExistence type="predicted"/>
<feature type="transmembrane region" description="Helical" evidence="1">
    <location>
        <begin position="276"/>
        <end position="302"/>
    </location>
</feature>
<dbReference type="Pfam" id="PF08447">
    <property type="entry name" value="PAS_3"/>
    <property type="match status" value="1"/>
</dbReference>
<feature type="domain" description="GGDEF" evidence="5">
    <location>
        <begin position="740"/>
        <end position="872"/>
    </location>
</feature>
<dbReference type="InterPro" id="IPR001633">
    <property type="entry name" value="EAL_dom"/>
</dbReference>
<evidence type="ECO:0000313" key="6">
    <source>
        <dbReference type="EMBL" id="MEF3083479.1"/>
    </source>
</evidence>
<protein>
    <submittedName>
        <fullName evidence="6">EAL domain-containing protein</fullName>
    </submittedName>
</protein>
<feature type="domain" description="PAS" evidence="2">
    <location>
        <begin position="580"/>
        <end position="629"/>
    </location>
</feature>
<reference evidence="6 7" key="1">
    <citation type="submission" date="2024-01" db="EMBL/GenBank/DDBJ databases">
        <title>Novel species of the genus Luteimonas isolated from rivers.</title>
        <authorList>
            <person name="Lu H."/>
        </authorList>
    </citation>
    <scope>NUCLEOTIDE SEQUENCE [LARGE SCALE GENOMIC DNA]</scope>
    <source>
        <strain evidence="6 7">SMYT11W</strain>
    </source>
</reference>
<keyword evidence="1" id="KW-0472">Membrane</keyword>
<evidence type="ECO:0000259" key="3">
    <source>
        <dbReference type="PROSITE" id="PS50113"/>
    </source>
</evidence>
<dbReference type="InterPro" id="IPR035965">
    <property type="entry name" value="PAS-like_dom_sf"/>
</dbReference>
<keyword evidence="7" id="KW-1185">Reference proteome</keyword>
<dbReference type="InterPro" id="IPR000700">
    <property type="entry name" value="PAS-assoc_C"/>
</dbReference>
<accession>A0ABU7WHM2</accession>
<dbReference type="Pfam" id="PF00563">
    <property type="entry name" value="EAL"/>
    <property type="match status" value="1"/>
</dbReference>
<evidence type="ECO:0000256" key="1">
    <source>
        <dbReference type="SAM" id="Phobius"/>
    </source>
</evidence>
<dbReference type="PANTHER" id="PTHR44757">
    <property type="entry name" value="DIGUANYLATE CYCLASE DGCP"/>
    <property type="match status" value="1"/>
</dbReference>
<sequence>MQDQWDSDGDRSDGAPARRRRNRALLIGGLLVASVCAAASVVAWNDLRVRHEAGERYVRDMSAGLARNLELTLGNLDRAFTGIGADLDAIRQRGPDTTDARVDATVQGVLSRHPDLQDLALVDVRPGFATPAGPDGARLQAGEPLPASDGAGWVLPLALAVSDAPDGSPRWLLGHLRVRPLHALLRELDLGRSGTATFVHRNGRIVTRSDPADAFVGTDVRQSILFTQGVNLRETGLLEGRSDLDGTRRLIGYHALSRYPLIATVGVGRDDLLAGWWTFVIALATGAGLLLLAWLFGLRMLVVGARRERALSADIARSAGAITDLTARMRDVEAQYRYLYEHHPLPSLVYDRDTLQMLAVNAAAIAEYGYALEQFLALTADAIVVDMDGDAIRREVAREPAPHIGRRFRHRRRDGSTFAVTVYSSSLQFLGRPARLVLVLDTSDRERVEAERERSDARFQMVARATSDAIWDWDIATGRLWWNEGFNAQYGWDWRTHAATIDQWSALLHPDDEARVGRDLDAALASGATEWHAQYRLRCENGDYASVEDRGMILRDAGGQPVRAVGGMLDVTRRRRDEADLRLLRRAVEATENGIIIADACAEDQPIVYVNPAFSRITGYSAEDSIGRNCRFLQGTERDQPALPAIRDAIAQAHEVRVQLRNYRRDGSPFWNELRMAPVRDQDGALTHFVGILNDITERRRAEDTLAHRATHDELTGLPNRELVMECLAEAVARADAGSGCVGLVFVDLDDFKLINDSLGHASGDEVLRTVGRRLRAALQPGDTVGRFGGDEFVLVMNAVDRDAVARATERVFAALSQPMEIGDASLQITPSIGYCRHPGDGDDPALLLRHADQAMYQAKQQGRNCVVAYRDEFGTQASERLALVSQLRDAVQSGQFALAFQLQFDQQRRPVGMEALLRWQHPERGLLTPDAFIAVCEDSGLIVPIGRWVLREAARHHRILVAHGWGHLRLAVNVSAAQFQQGLVDDVLSVLRDFELPAGILELELTESVVMASPDNVIRDMATLRDAGVCIAIDDFGTGYSSLAYLKRLPLHRVKLDRSFVQDLGRDPDDEAICDAIIRMAQRLGLCTTAEGVETDVQWNWLAAHGCEELQGYLFARPAPFEDVLALLDRPGGA</sequence>
<feature type="transmembrane region" description="Helical" evidence="1">
    <location>
        <begin position="24"/>
        <end position="44"/>
    </location>
</feature>
<dbReference type="InterPro" id="IPR029787">
    <property type="entry name" value="Nucleotide_cyclase"/>
</dbReference>
<gene>
    <name evidence="6" type="ORF">V3391_14790</name>
</gene>
<feature type="domain" description="EAL" evidence="4">
    <location>
        <begin position="881"/>
        <end position="1133"/>
    </location>
</feature>
<dbReference type="CDD" id="cd00130">
    <property type="entry name" value="PAS"/>
    <property type="match status" value="2"/>
</dbReference>
<dbReference type="PANTHER" id="PTHR44757:SF2">
    <property type="entry name" value="BIOFILM ARCHITECTURE MAINTENANCE PROTEIN MBAA"/>
    <property type="match status" value="1"/>
</dbReference>
<dbReference type="CDD" id="cd01949">
    <property type="entry name" value="GGDEF"/>
    <property type="match status" value="1"/>
</dbReference>
<dbReference type="InterPro" id="IPR052155">
    <property type="entry name" value="Biofilm_reg_signaling"/>
</dbReference>
<dbReference type="InterPro" id="IPR000014">
    <property type="entry name" value="PAS"/>
</dbReference>
<evidence type="ECO:0000313" key="7">
    <source>
        <dbReference type="Proteomes" id="UP001358324"/>
    </source>
</evidence>
<dbReference type="SMART" id="SM00267">
    <property type="entry name" value="GGDEF"/>
    <property type="match status" value="1"/>
</dbReference>
<dbReference type="EMBL" id="JAZHBM010000003">
    <property type="protein sequence ID" value="MEF3083479.1"/>
    <property type="molecule type" value="Genomic_DNA"/>
</dbReference>
<dbReference type="NCBIfam" id="TIGR00254">
    <property type="entry name" value="GGDEF"/>
    <property type="match status" value="1"/>
</dbReference>
<dbReference type="SUPFAM" id="SSF141868">
    <property type="entry name" value="EAL domain-like"/>
    <property type="match status" value="1"/>
</dbReference>
<dbReference type="Gene3D" id="3.30.70.270">
    <property type="match status" value="1"/>
</dbReference>
<dbReference type="Pfam" id="PF22588">
    <property type="entry name" value="dCache_1_like"/>
    <property type="match status" value="1"/>
</dbReference>
<dbReference type="RefSeq" id="WP_332079205.1">
    <property type="nucleotide sequence ID" value="NZ_JAZHBM010000003.1"/>
</dbReference>
<name>A0ABU7WHM2_9GAMM</name>
<evidence type="ECO:0000259" key="5">
    <source>
        <dbReference type="PROSITE" id="PS50887"/>
    </source>
</evidence>
<evidence type="ECO:0000259" key="4">
    <source>
        <dbReference type="PROSITE" id="PS50883"/>
    </source>
</evidence>
<dbReference type="Gene3D" id="3.30.450.20">
    <property type="entry name" value="PAS domain"/>
    <property type="match status" value="4"/>
</dbReference>
<dbReference type="Proteomes" id="UP001358324">
    <property type="component" value="Unassembled WGS sequence"/>
</dbReference>
<dbReference type="InterPro" id="IPR013655">
    <property type="entry name" value="PAS_fold_3"/>
</dbReference>
<dbReference type="InterPro" id="IPR000160">
    <property type="entry name" value="GGDEF_dom"/>
</dbReference>
<dbReference type="PROSITE" id="PS50113">
    <property type="entry name" value="PAC"/>
    <property type="match status" value="2"/>
</dbReference>